<gene>
    <name evidence="3" type="ORF">J2T57_001683</name>
</gene>
<dbReference type="GO" id="GO:0003697">
    <property type="term" value="F:single-stranded DNA binding"/>
    <property type="evidence" value="ECO:0007669"/>
    <property type="project" value="InterPro"/>
</dbReference>
<dbReference type="Proteomes" id="UP001205843">
    <property type="component" value="Unassembled WGS sequence"/>
</dbReference>
<dbReference type="EMBL" id="JALJXV010000003">
    <property type="protein sequence ID" value="MCP1674581.1"/>
    <property type="molecule type" value="Genomic_DNA"/>
</dbReference>
<reference evidence="3" key="1">
    <citation type="submission" date="2022-03" db="EMBL/GenBank/DDBJ databases">
        <title>Genomic Encyclopedia of Type Strains, Phase III (KMG-III): the genomes of soil and plant-associated and newly described type strains.</title>
        <authorList>
            <person name="Whitman W."/>
        </authorList>
    </citation>
    <scope>NUCLEOTIDE SEQUENCE</scope>
    <source>
        <strain evidence="3">ANL 6-2</strain>
    </source>
</reference>
<evidence type="ECO:0000259" key="1">
    <source>
        <dbReference type="Pfam" id="PF08401"/>
    </source>
</evidence>
<feature type="domain" description="N-terminal" evidence="1">
    <location>
        <begin position="18"/>
        <end position="122"/>
    </location>
</feature>
<dbReference type="InterPro" id="IPR041459">
    <property type="entry name" value="MPTase-PolyVal"/>
</dbReference>
<dbReference type="RefSeq" id="WP_253476688.1">
    <property type="nucleotide sequence ID" value="NZ_JALJXV010000003.1"/>
</dbReference>
<protein>
    <submittedName>
        <fullName evidence="3">Antirestriction protein ArdC</fullName>
    </submittedName>
</protein>
<accession>A0AAE3G2H6</accession>
<dbReference type="Pfam" id="PF08401">
    <property type="entry name" value="ArdcN"/>
    <property type="match status" value="1"/>
</dbReference>
<evidence type="ECO:0000313" key="4">
    <source>
        <dbReference type="Proteomes" id="UP001205843"/>
    </source>
</evidence>
<evidence type="ECO:0000313" key="3">
    <source>
        <dbReference type="EMBL" id="MCP1674581.1"/>
    </source>
</evidence>
<proteinExistence type="predicted"/>
<dbReference type="PIRSF" id="PIRSF037112">
    <property type="entry name" value="Antirestriction_ArdC"/>
    <property type="match status" value="1"/>
</dbReference>
<feature type="domain" description="Polyvalent protein metallopeptidase" evidence="2">
    <location>
        <begin position="161"/>
        <end position="285"/>
    </location>
</feature>
<keyword evidence="4" id="KW-1185">Reference proteome</keyword>
<dbReference type="InterPro" id="IPR013610">
    <property type="entry name" value="ArdC_N"/>
</dbReference>
<comment type="caution">
    <text evidence="3">The sequence shown here is derived from an EMBL/GenBank/DDBJ whole genome shotgun (WGS) entry which is preliminary data.</text>
</comment>
<dbReference type="AlphaFoldDB" id="A0AAE3G2H6"/>
<name>A0AAE3G2H6_9GAMM</name>
<sequence length="340" mass="37918">MATRRSGSRRSGPPKQPYHERVAERVIEALEAGTAPWVKPWKAGAAPGLPVNAITGKPYRGMNQVWLGMMRPAEGDPRWCTYKQAESVGAQVRRGEKGTVIQFWKTHEERAEEGAEGGRIRVRLERPRVFTAVVFHASQIDNLPAYTPPGSVVPGWQRDAHADWLIKASGAAIDHDQGDRAFYAPLTDRIHMPPPGAFASRETYYATLFHELGHWTGHESRLNRDILHPFRSIPYAREELRAELASMMMAAELGLAHDPGNHHAYIASWIEMLRDDPHEIFRASRDAQAISDYIVSPKRALEAEQSVAYEGPAEVVRTEAVARTPVPVARSAREAEGPSF</sequence>
<dbReference type="Pfam" id="PF18818">
    <property type="entry name" value="MPTase-PolyVal"/>
    <property type="match status" value="1"/>
</dbReference>
<evidence type="ECO:0000259" key="2">
    <source>
        <dbReference type="Pfam" id="PF18818"/>
    </source>
</evidence>
<organism evidence="3 4">
    <name type="scientific">Natronocella acetinitrilica</name>
    <dbReference type="NCBI Taxonomy" id="414046"/>
    <lineage>
        <taxon>Bacteria</taxon>
        <taxon>Pseudomonadati</taxon>
        <taxon>Pseudomonadota</taxon>
        <taxon>Gammaproteobacteria</taxon>
        <taxon>Chromatiales</taxon>
        <taxon>Ectothiorhodospiraceae</taxon>
        <taxon>Natronocella</taxon>
    </lineage>
</organism>
<dbReference type="InterPro" id="IPR017113">
    <property type="entry name" value="Antirestriction_ArdC"/>
</dbReference>